<dbReference type="Pfam" id="PF02281">
    <property type="entry name" value="Dimer_Tnp_Tn5"/>
    <property type="match status" value="1"/>
</dbReference>
<dbReference type="SUPFAM" id="SSF53098">
    <property type="entry name" value="Ribonuclease H-like"/>
    <property type="match status" value="1"/>
</dbReference>
<feature type="domain" description="Transposase Tn5 dimerisation" evidence="1">
    <location>
        <begin position="193"/>
        <end position="282"/>
    </location>
</feature>
<dbReference type="InterPro" id="IPR014737">
    <property type="entry name" value="Transposase_Tn5-like_C"/>
</dbReference>
<proteinExistence type="predicted"/>
<name>A0ABY4CEF2_9BACL</name>
<dbReference type="Gene3D" id="1.10.740.10">
    <property type="entry name" value="Transferase Inhibitor Protein From Tn5, Chain"/>
    <property type="match status" value="1"/>
</dbReference>
<dbReference type="NCBIfam" id="NF033590">
    <property type="entry name" value="transpos_IS4_3"/>
    <property type="match status" value="1"/>
</dbReference>
<evidence type="ECO:0000313" key="2">
    <source>
        <dbReference type="EMBL" id="UOF88778.1"/>
    </source>
</evidence>
<dbReference type="InterPro" id="IPR047768">
    <property type="entry name" value="Tn5p-like"/>
</dbReference>
<dbReference type="Gene3D" id="3.90.350.10">
    <property type="entry name" value="Transposase Inhibitor Protein From Tn5, Chain A, domain 1"/>
    <property type="match status" value="1"/>
</dbReference>
<protein>
    <submittedName>
        <fullName evidence="2">IS4 family transposase</fullName>
    </submittedName>
</protein>
<dbReference type="InterPro" id="IPR012337">
    <property type="entry name" value="RNaseH-like_sf"/>
</dbReference>
<gene>
    <name evidence="2" type="ORF">LSG31_12565</name>
</gene>
<dbReference type="InterPro" id="IPR054836">
    <property type="entry name" value="Tn5_transposase"/>
</dbReference>
<reference evidence="2" key="1">
    <citation type="submission" date="2021-12" db="EMBL/GenBank/DDBJ databases">
        <title>Alicyclobacillaceae gen. nov., sp. nov., isolated from chalcocite enrichment system.</title>
        <authorList>
            <person name="Jiang Z."/>
        </authorList>
    </citation>
    <scope>NUCLEOTIDE SEQUENCE</scope>
    <source>
        <strain evidence="2">MYW30-H2</strain>
    </source>
</reference>
<evidence type="ECO:0000259" key="1">
    <source>
        <dbReference type="Pfam" id="PF02281"/>
    </source>
</evidence>
<dbReference type="EMBL" id="CP089291">
    <property type="protein sequence ID" value="UOF88778.1"/>
    <property type="molecule type" value="Genomic_DNA"/>
</dbReference>
<keyword evidence="3" id="KW-1185">Reference proteome</keyword>
<accession>A0ABY4CEF2</accession>
<organism evidence="2 3">
    <name type="scientific">Fodinisporobacter ferrooxydans</name>
    <dbReference type="NCBI Taxonomy" id="2901836"/>
    <lineage>
        <taxon>Bacteria</taxon>
        <taxon>Bacillati</taxon>
        <taxon>Bacillota</taxon>
        <taxon>Bacilli</taxon>
        <taxon>Bacillales</taxon>
        <taxon>Alicyclobacillaceae</taxon>
        <taxon>Fodinisporobacter</taxon>
    </lineage>
</organism>
<sequence>MDKSQLGIPKGIRLVHVGDREADVYEFFDHATMSHQDFLVRVVQNRNTTEACKLFDKVRNEPPAGEIVVDIPRDTRRNVPQRTATLAIKYCKANVHAPANTPKEFRKNASVTLWILLVQEIDPPQGMEPIEWYLATSMDITNVDEAMERVTWYMHRWKIERFHYILKNGCEIEELQNKKAERIQKLILMYSIISIRILSMTYKARQNPETPCTEFLEEQEWKVLYCIANRTSTIPPIAPTIKEAVSYLAKLGGFLGRKGDGEPGVKVIWKGLTELNIVLKHYNYLSP</sequence>
<dbReference type="InterPro" id="IPR003201">
    <property type="entry name" value="Transposase_Tn5"/>
</dbReference>
<dbReference type="PANTHER" id="PTHR37319">
    <property type="entry name" value="TRANSPOSASE"/>
    <property type="match status" value="1"/>
</dbReference>
<evidence type="ECO:0000313" key="3">
    <source>
        <dbReference type="Proteomes" id="UP000830167"/>
    </source>
</evidence>
<dbReference type="PANTHER" id="PTHR37319:SF1">
    <property type="entry name" value="TRANSPOSASE TN5 DIMERISATION DOMAIN-CONTAINING PROTEIN"/>
    <property type="match status" value="1"/>
</dbReference>
<dbReference type="Proteomes" id="UP000830167">
    <property type="component" value="Chromosome"/>
</dbReference>